<dbReference type="Proteomes" id="UP000325315">
    <property type="component" value="Unassembled WGS sequence"/>
</dbReference>
<keyword evidence="2" id="KW-0695">RNA-directed DNA polymerase</keyword>
<organism evidence="2 3">
    <name type="scientific">Gossypium australe</name>
    <dbReference type="NCBI Taxonomy" id="47621"/>
    <lineage>
        <taxon>Eukaryota</taxon>
        <taxon>Viridiplantae</taxon>
        <taxon>Streptophyta</taxon>
        <taxon>Embryophyta</taxon>
        <taxon>Tracheophyta</taxon>
        <taxon>Spermatophyta</taxon>
        <taxon>Magnoliopsida</taxon>
        <taxon>eudicotyledons</taxon>
        <taxon>Gunneridae</taxon>
        <taxon>Pentapetalae</taxon>
        <taxon>rosids</taxon>
        <taxon>malvids</taxon>
        <taxon>Malvales</taxon>
        <taxon>Malvaceae</taxon>
        <taxon>Malvoideae</taxon>
        <taxon>Gossypium</taxon>
    </lineage>
</organism>
<comment type="caution">
    <text evidence="2">The sequence shown here is derived from an EMBL/GenBank/DDBJ whole genome shotgun (WGS) entry which is preliminary data.</text>
</comment>
<evidence type="ECO:0000259" key="1">
    <source>
        <dbReference type="Pfam" id="PF17921"/>
    </source>
</evidence>
<evidence type="ECO:0000313" key="2">
    <source>
        <dbReference type="EMBL" id="KAA3477223.1"/>
    </source>
</evidence>
<dbReference type="AlphaFoldDB" id="A0A5B6W7E3"/>
<dbReference type="Gene3D" id="1.10.340.70">
    <property type="match status" value="1"/>
</dbReference>
<dbReference type="InterPro" id="IPR041588">
    <property type="entry name" value="Integrase_H2C2"/>
</dbReference>
<accession>A0A5B6W7E3</accession>
<reference evidence="3" key="1">
    <citation type="journal article" date="2019" name="Plant Biotechnol. J.">
        <title>Genome sequencing of the Australian wild diploid species Gossypium australe highlights disease resistance and delayed gland morphogenesis.</title>
        <authorList>
            <person name="Cai Y."/>
            <person name="Cai X."/>
            <person name="Wang Q."/>
            <person name="Wang P."/>
            <person name="Zhang Y."/>
            <person name="Cai C."/>
            <person name="Xu Y."/>
            <person name="Wang K."/>
            <person name="Zhou Z."/>
            <person name="Wang C."/>
            <person name="Geng S."/>
            <person name="Li B."/>
            <person name="Dong Q."/>
            <person name="Hou Y."/>
            <person name="Wang H."/>
            <person name="Ai P."/>
            <person name="Liu Z."/>
            <person name="Yi F."/>
            <person name="Sun M."/>
            <person name="An G."/>
            <person name="Cheng J."/>
            <person name="Zhang Y."/>
            <person name="Shi Q."/>
            <person name="Xie Y."/>
            <person name="Shi X."/>
            <person name="Chang Y."/>
            <person name="Huang F."/>
            <person name="Chen Y."/>
            <person name="Hong S."/>
            <person name="Mi L."/>
            <person name="Sun Q."/>
            <person name="Zhang L."/>
            <person name="Zhou B."/>
            <person name="Peng R."/>
            <person name="Zhang X."/>
            <person name="Liu F."/>
        </authorList>
    </citation>
    <scope>NUCLEOTIDE SEQUENCE [LARGE SCALE GENOMIC DNA]</scope>
    <source>
        <strain evidence="3">cv. PA1801</strain>
    </source>
</reference>
<dbReference type="OrthoDB" id="1000633at2759"/>
<proteinExistence type="predicted"/>
<gene>
    <name evidence="2" type="ORF">EPI10_011125</name>
</gene>
<name>A0A5B6W7E3_9ROSI</name>
<keyword evidence="2" id="KW-0808">Transferase</keyword>
<keyword evidence="3" id="KW-1185">Reference proteome</keyword>
<keyword evidence="2" id="KW-0548">Nucleotidyltransferase</keyword>
<protein>
    <submittedName>
        <fullName evidence="2">Reverse transcriptase</fullName>
    </submittedName>
</protein>
<dbReference type="Pfam" id="PF17921">
    <property type="entry name" value="Integrase_H2C2"/>
    <property type="match status" value="1"/>
</dbReference>
<sequence length="88" mass="10258">MGFWLEGELLYTQGHRLYVLQYKKLYKEVINKCHDSRWAGHLGTHHILALLKGLYYWPHMGDDVETYVKTCLVGLKTPVELLQPLSVT</sequence>
<evidence type="ECO:0000313" key="3">
    <source>
        <dbReference type="Proteomes" id="UP000325315"/>
    </source>
</evidence>
<dbReference type="EMBL" id="SMMG02000004">
    <property type="protein sequence ID" value="KAA3477223.1"/>
    <property type="molecule type" value="Genomic_DNA"/>
</dbReference>
<dbReference type="GO" id="GO:0003964">
    <property type="term" value="F:RNA-directed DNA polymerase activity"/>
    <property type="evidence" value="ECO:0007669"/>
    <property type="project" value="UniProtKB-KW"/>
</dbReference>
<feature type="domain" description="Integrase zinc-binding" evidence="1">
    <location>
        <begin position="23"/>
        <end position="72"/>
    </location>
</feature>